<evidence type="ECO:0000256" key="1">
    <source>
        <dbReference type="SAM" id="MobiDB-lite"/>
    </source>
</evidence>
<accession>A0A0D6JM63</accession>
<proteinExistence type="predicted"/>
<dbReference type="Proteomes" id="UP000198902">
    <property type="component" value="Unassembled WGS sequence"/>
</dbReference>
<name>A0A0D6JM63_9EURY</name>
<dbReference type="RefSeq" id="WP_089776959.1">
    <property type="nucleotide sequence ID" value="NZ_CABLRR010000001.1"/>
</dbReference>
<keyword evidence="4" id="KW-1185">Reference proteome</keyword>
<reference evidence="4" key="1">
    <citation type="submission" date="2015-03" db="EMBL/GenBank/DDBJ databases">
        <authorList>
            <person name="Urmite Genomes"/>
        </authorList>
    </citation>
    <scope>NUCLEOTIDE SEQUENCE [LARGE SCALE GENOMIC DNA]</scope>
    <source>
        <strain evidence="4">Arc-Hr</strain>
    </source>
</reference>
<dbReference type="AlphaFoldDB" id="A0A0D6JM63"/>
<evidence type="ECO:0000313" key="3">
    <source>
        <dbReference type="EMBL" id="CQR48981.1"/>
    </source>
</evidence>
<gene>
    <name evidence="3" type="ORF">BN996_00433</name>
</gene>
<organism evidence="3 4">
    <name type="scientific">Haloferax massiliensis</name>
    <dbReference type="NCBI Taxonomy" id="1476858"/>
    <lineage>
        <taxon>Archaea</taxon>
        <taxon>Methanobacteriati</taxon>
        <taxon>Methanobacteriota</taxon>
        <taxon>Stenosarchaea group</taxon>
        <taxon>Halobacteria</taxon>
        <taxon>Halobacteriales</taxon>
        <taxon>Haloferacaceae</taxon>
        <taxon>Haloferax</taxon>
    </lineage>
</organism>
<feature type="domain" description="DUF7967" evidence="2">
    <location>
        <begin position="1"/>
        <end position="91"/>
    </location>
</feature>
<dbReference type="EMBL" id="CSTE01000001">
    <property type="protein sequence ID" value="CQR48981.1"/>
    <property type="molecule type" value="Genomic_DNA"/>
</dbReference>
<dbReference type="OrthoDB" id="197006at2157"/>
<dbReference type="InterPro" id="IPR058273">
    <property type="entry name" value="DUF7967"/>
</dbReference>
<dbReference type="Pfam" id="PF25921">
    <property type="entry name" value="DUF7967"/>
    <property type="match status" value="1"/>
</dbReference>
<evidence type="ECO:0000259" key="2">
    <source>
        <dbReference type="Pfam" id="PF25921"/>
    </source>
</evidence>
<protein>
    <recommendedName>
        <fullName evidence="2">DUF7967 domain-containing protein</fullName>
    </recommendedName>
</protein>
<feature type="compositionally biased region" description="Basic and acidic residues" evidence="1">
    <location>
        <begin position="82"/>
        <end position="91"/>
    </location>
</feature>
<evidence type="ECO:0000313" key="4">
    <source>
        <dbReference type="Proteomes" id="UP000198902"/>
    </source>
</evidence>
<feature type="region of interest" description="Disordered" evidence="1">
    <location>
        <begin position="72"/>
        <end position="91"/>
    </location>
</feature>
<sequence length="91" mass="10345">MSNDVRTWLVERTYSDDEQNIIILVYATPDGTRYHRKERSLTSFESDVRDTYAAVDVPEDELGRVGDEETREAYAAAASEMAESHEPTDTV</sequence>